<dbReference type="Pfam" id="PF00837">
    <property type="entry name" value="T4_deiodinase"/>
    <property type="match status" value="1"/>
</dbReference>
<accession>A0A977XFP7</accession>
<proteinExistence type="evidence at transcript level"/>
<organism evidence="2">
    <name type="scientific">Polypedates teraiensis</name>
    <name type="common">Terai tree frog</name>
    <dbReference type="NCBI Taxonomy" id="1179784"/>
    <lineage>
        <taxon>Eukaryota</taxon>
        <taxon>Metazoa</taxon>
        <taxon>Chordata</taxon>
        <taxon>Craniata</taxon>
        <taxon>Vertebrata</taxon>
        <taxon>Euteleostomi</taxon>
        <taxon>Amphibia</taxon>
        <taxon>Batrachia</taxon>
        <taxon>Anura</taxon>
        <taxon>Neobatrachia</taxon>
        <taxon>Ranoidea</taxon>
        <taxon>Rhacophoridae</taxon>
        <taxon>Rhacophorinae</taxon>
        <taxon>Polypedates</taxon>
    </lineage>
</organism>
<dbReference type="GO" id="GO:0042446">
    <property type="term" value="P:hormone biosynthetic process"/>
    <property type="evidence" value="ECO:0007669"/>
    <property type="project" value="UniProtKB-KW"/>
</dbReference>
<protein>
    <recommendedName>
        <fullName evidence="1">Iodothyronine deiodinase</fullName>
    </recommendedName>
</protein>
<gene>
    <name evidence="2" type="primary">Dio3</name>
</gene>
<keyword evidence="1" id="KW-0560">Oxidoreductase</keyword>
<dbReference type="EMBL" id="OL466926">
    <property type="protein sequence ID" value="UXP11771.1"/>
    <property type="molecule type" value="mRNA"/>
</dbReference>
<evidence type="ECO:0000256" key="1">
    <source>
        <dbReference type="RuleBase" id="RU000676"/>
    </source>
</evidence>
<dbReference type="PANTHER" id="PTHR11781:SF4">
    <property type="entry name" value="THYROXINE 5-DEIODINASE"/>
    <property type="match status" value="1"/>
</dbReference>
<evidence type="ECO:0000313" key="2">
    <source>
        <dbReference type="EMBL" id="UXP11771.1"/>
    </source>
</evidence>
<dbReference type="Gene3D" id="3.40.30.10">
    <property type="entry name" value="Glutaredoxin"/>
    <property type="match status" value="1"/>
</dbReference>
<dbReference type="AlphaFoldDB" id="A0A977XFP7"/>
<dbReference type="GO" id="GO:0004800">
    <property type="term" value="F:thyroxine 5'-deiodinase activity"/>
    <property type="evidence" value="ECO:0007669"/>
    <property type="project" value="InterPro"/>
</dbReference>
<name>A0A977XFP7_9NEOB</name>
<keyword evidence="1" id="KW-0893">Thyroid hormones biosynthesis</keyword>
<comment type="similarity">
    <text evidence="1">Belongs to the iodothyronine deiodinase family.</text>
</comment>
<keyword evidence="1" id="KW-0712">Selenocysteine</keyword>
<sequence>MLPGAGGAHTCCRSQAHTCYRRLSQALSGVMLLPRFLLTALMLWLLDYPCIRRRLLRPPAAARSPEDPPLCVSDGNRLCTVESLKAVWYGQKLDWLKSAHVGGVAPNTEVVTLEGPKRCRILDFSDGHRPLVVNFGSCS</sequence>
<comment type="function">
    <text evidence="1">Responsible for the deiodination of T4 (3,5,3',5'-tetraiodothyronine).</text>
</comment>
<dbReference type="GO" id="GO:0042403">
    <property type="term" value="P:thyroid hormone metabolic process"/>
    <property type="evidence" value="ECO:0007669"/>
    <property type="project" value="TreeGrafter"/>
</dbReference>
<reference evidence="2" key="1">
    <citation type="submission" date="2021-11" db="EMBL/GenBank/DDBJ databases">
        <authorList>
            <person name="Borah B.K."/>
            <person name="Trivedi A.K."/>
        </authorList>
    </citation>
    <scope>NUCLEOTIDE SEQUENCE</scope>
    <source>
        <tissue evidence="2">Brain</tissue>
    </source>
</reference>
<dbReference type="PANTHER" id="PTHR11781">
    <property type="entry name" value="IODOTHYRONINE DEIODINASE"/>
    <property type="match status" value="1"/>
</dbReference>
<dbReference type="InterPro" id="IPR000643">
    <property type="entry name" value="Iodothyronine_deiodinase"/>
</dbReference>